<dbReference type="Gene3D" id="3.60.20.10">
    <property type="entry name" value="Glutamine Phosphoribosylpyrophosphate, subunit 1, domain 1"/>
    <property type="match status" value="1"/>
</dbReference>
<dbReference type="SUPFAM" id="SSF56235">
    <property type="entry name" value="N-terminal nucleophile aminohydrolases (Ntn hydrolases)"/>
    <property type="match status" value="1"/>
</dbReference>
<dbReference type="InterPro" id="IPR006426">
    <property type="entry name" value="Asn_synth_AEB"/>
</dbReference>
<dbReference type="PANTHER" id="PTHR43284">
    <property type="entry name" value="ASPARAGINE SYNTHETASE (GLUTAMINE-HYDROLYZING)"/>
    <property type="match status" value="1"/>
</dbReference>
<dbReference type="EC" id="6.3.5.4" evidence="3"/>
<keyword evidence="6" id="KW-0315">Glutamine amidotransferase</keyword>
<comment type="catalytic activity">
    <reaction evidence="7">
        <text>L-aspartate + L-glutamine + ATP + H2O = L-asparagine + L-glutamate + AMP + diphosphate + H(+)</text>
        <dbReference type="Rhea" id="RHEA:12228"/>
        <dbReference type="ChEBI" id="CHEBI:15377"/>
        <dbReference type="ChEBI" id="CHEBI:15378"/>
        <dbReference type="ChEBI" id="CHEBI:29985"/>
        <dbReference type="ChEBI" id="CHEBI:29991"/>
        <dbReference type="ChEBI" id="CHEBI:30616"/>
        <dbReference type="ChEBI" id="CHEBI:33019"/>
        <dbReference type="ChEBI" id="CHEBI:58048"/>
        <dbReference type="ChEBI" id="CHEBI:58359"/>
        <dbReference type="ChEBI" id="CHEBI:456215"/>
        <dbReference type="EC" id="6.3.5.4"/>
    </reaction>
</comment>
<evidence type="ECO:0000313" key="10">
    <source>
        <dbReference type="EMBL" id="PXX42796.1"/>
    </source>
</evidence>
<dbReference type="InterPro" id="IPR029055">
    <property type="entry name" value="Ntn_hydrolases_N"/>
</dbReference>
<dbReference type="PIRSF" id="PIRSF001589">
    <property type="entry name" value="Asn_synthetase_glu-h"/>
    <property type="match status" value="1"/>
</dbReference>
<dbReference type="GO" id="GO:0006529">
    <property type="term" value="P:asparagine biosynthetic process"/>
    <property type="evidence" value="ECO:0007669"/>
    <property type="project" value="InterPro"/>
</dbReference>
<evidence type="ECO:0000256" key="8">
    <source>
        <dbReference type="PIRSR" id="PIRSR001589-2"/>
    </source>
</evidence>
<dbReference type="NCBIfam" id="TIGR01536">
    <property type="entry name" value="asn_synth_AEB"/>
    <property type="match status" value="1"/>
</dbReference>
<dbReference type="OrthoDB" id="9763290at2"/>
<name>A0A318J8B5_9NEIS</name>
<gene>
    <name evidence="10" type="ORF">DFR38_1173</name>
</gene>
<keyword evidence="5 8" id="KW-0067">ATP-binding</keyword>
<evidence type="ECO:0000256" key="6">
    <source>
        <dbReference type="ARBA" id="ARBA00022962"/>
    </source>
</evidence>
<reference evidence="10 11" key="1">
    <citation type="submission" date="2018-05" db="EMBL/GenBank/DDBJ databases">
        <title>Genomic Encyclopedia of Type Strains, Phase IV (KMG-IV): sequencing the most valuable type-strain genomes for metagenomic binning, comparative biology and taxonomic classification.</title>
        <authorList>
            <person name="Goeker M."/>
        </authorList>
    </citation>
    <scope>NUCLEOTIDE SEQUENCE [LARGE SCALE GENOMIC DNA]</scope>
    <source>
        <strain evidence="10 11">DSM 25134</strain>
    </source>
</reference>
<evidence type="ECO:0000256" key="3">
    <source>
        <dbReference type="ARBA" id="ARBA00012737"/>
    </source>
</evidence>
<dbReference type="Pfam" id="PF13537">
    <property type="entry name" value="GATase_7"/>
    <property type="match status" value="1"/>
</dbReference>
<dbReference type="InterPro" id="IPR051786">
    <property type="entry name" value="ASN_synthetase/amidase"/>
</dbReference>
<dbReference type="InterPro" id="IPR001962">
    <property type="entry name" value="Asn_synthase"/>
</dbReference>
<protein>
    <recommendedName>
        <fullName evidence="3">asparagine synthase (glutamine-hydrolyzing)</fullName>
        <ecNumber evidence="3">6.3.5.4</ecNumber>
    </recommendedName>
</protein>
<dbReference type="CDD" id="cd00712">
    <property type="entry name" value="AsnB"/>
    <property type="match status" value="1"/>
</dbReference>
<sequence length="673" mass="75389">MCGIAGLVANKPFSHDIVGAMTNLIRHRGPDDEGFVLFDNEKKSPIICGGADTPDPVWQTDLPYSPKTTLTAQSHSSVRIALGHRRLSIVDLSPLGHQPMSYANGRYWIVYNGEVYNHVELRSELEAIGHSFRSHSDTEVILAAYAEWGDACLQRFNGMFALAIYDTQRRNLFLARDRFGVKPLYYWMSPAGFLAFASEIKQFTALPGWQPQVNGQKAYDFLTAGLSDHTDETMFSAVYQLQPGHLVNIDCSEQAQLPGAGKRLATKQWYTLAAQVFEGDYAAACHEFTERFQAAVSLRLRADVPVGSCLSGGLDSSSIVCVMNQLLKGHGGNVRQKTFSACANVAKYDERKWIDMVTEHTGVEAHYVYPELEGLFASAAEITWHQDEPFGSTSIYAQWNVFRLAADNGVKVMLDGQGADEQLAGYHDFFGPHLASLFRQGRWLALLHEMSAMKRVHGYGFDRAGKYLLNYIVPEAIKDPLRRRTGRQHNAPDWLNLGRLGALPVNPMVSNGAHTAQNIKDLSVSQLVSSNLQMLLHWEDRDSMAHSIESRVPFLDYRLVEFVLGLPDEFKLHGGVTKRVLRDSMRSVLPDGVRTRMDKLGFVTPEEVWLKERATGQFRAALDESIDISHGILNADATRRLLENTLQGTVPFSFLPWRLINFGHWLKAFQLQV</sequence>
<dbReference type="RefSeq" id="WP_059286594.1">
    <property type="nucleotide sequence ID" value="NZ_LNQU01000093.1"/>
</dbReference>
<keyword evidence="11" id="KW-1185">Reference proteome</keyword>
<dbReference type="Gene3D" id="3.40.50.620">
    <property type="entry name" value="HUPs"/>
    <property type="match status" value="1"/>
</dbReference>
<evidence type="ECO:0000313" key="11">
    <source>
        <dbReference type="Proteomes" id="UP000248395"/>
    </source>
</evidence>
<dbReference type="InterPro" id="IPR017932">
    <property type="entry name" value="GATase_2_dom"/>
</dbReference>
<comment type="pathway">
    <text evidence="1">Amino-acid biosynthesis; L-asparagine biosynthesis; L-asparagine from L-aspartate (L-Gln route): step 1/1.</text>
</comment>
<accession>A0A318J8B5</accession>
<dbReference type="CDD" id="cd01991">
    <property type="entry name" value="Asn_synthase_B_C"/>
    <property type="match status" value="1"/>
</dbReference>
<comment type="similarity">
    <text evidence="2">Belongs to the asparagine synthetase family.</text>
</comment>
<feature type="domain" description="Glutamine amidotransferase type-2" evidence="9">
    <location>
        <begin position="2"/>
        <end position="252"/>
    </location>
</feature>
<comment type="caution">
    <text evidence="10">The sequence shown here is derived from an EMBL/GenBank/DDBJ whole genome shotgun (WGS) entry which is preliminary data.</text>
</comment>
<dbReference type="GO" id="GO:0004066">
    <property type="term" value="F:asparagine synthase (glutamine-hydrolyzing) activity"/>
    <property type="evidence" value="ECO:0007669"/>
    <property type="project" value="UniProtKB-EC"/>
</dbReference>
<dbReference type="InterPro" id="IPR033738">
    <property type="entry name" value="AsnB_N"/>
</dbReference>
<dbReference type="Proteomes" id="UP000248395">
    <property type="component" value="Unassembled WGS sequence"/>
</dbReference>
<evidence type="ECO:0000256" key="5">
    <source>
        <dbReference type="ARBA" id="ARBA00022840"/>
    </source>
</evidence>
<dbReference type="InterPro" id="IPR014729">
    <property type="entry name" value="Rossmann-like_a/b/a_fold"/>
</dbReference>
<dbReference type="GO" id="GO:0005524">
    <property type="term" value="F:ATP binding"/>
    <property type="evidence" value="ECO:0007669"/>
    <property type="project" value="UniProtKB-KW"/>
</dbReference>
<dbReference type="AlphaFoldDB" id="A0A318J8B5"/>
<dbReference type="EMBL" id="QJKC01000017">
    <property type="protein sequence ID" value="PXX42796.1"/>
    <property type="molecule type" value="Genomic_DNA"/>
</dbReference>
<evidence type="ECO:0000256" key="1">
    <source>
        <dbReference type="ARBA" id="ARBA00005187"/>
    </source>
</evidence>
<dbReference type="Pfam" id="PF00733">
    <property type="entry name" value="Asn_synthase"/>
    <property type="match status" value="1"/>
</dbReference>
<dbReference type="PANTHER" id="PTHR43284:SF1">
    <property type="entry name" value="ASPARAGINE SYNTHETASE"/>
    <property type="match status" value="1"/>
</dbReference>
<evidence type="ECO:0000256" key="2">
    <source>
        <dbReference type="ARBA" id="ARBA00005752"/>
    </source>
</evidence>
<evidence type="ECO:0000256" key="7">
    <source>
        <dbReference type="ARBA" id="ARBA00048741"/>
    </source>
</evidence>
<organism evidence="10 11">
    <name type="scientific">Aquitalea magnusonii</name>
    <dbReference type="NCBI Taxonomy" id="332411"/>
    <lineage>
        <taxon>Bacteria</taxon>
        <taxon>Pseudomonadati</taxon>
        <taxon>Pseudomonadota</taxon>
        <taxon>Betaproteobacteria</taxon>
        <taxon>Neisseriales</taxon>
        <taxon>Chromobacteriaceae</taxon>
        <taxon>Aquitalea</taxon>
    </lineage>
</organism>
<proteinExistence type="inferred from homology"/>
<keyword evidence="4 8" id="KW-0547">Nucleotide-binding</keyword>
<feature type="binding site" evidence="8">
    <location>
        <position position="137"/>
    </location>
    <ligand>
        <name>L-glutamine</name>
        <dbReference type="ChEBI" id="CHEBI:58359"/>
    </ligand>
</feature>
<evidence type="ECO:0000256" key="4">
    <source>
        <dbReference type="ARBA" id="ARBA00022741"/>
    </source>
</evidence>
<dbReference type="GO" id="GO:0005829">
    <property type="term" value="C:cytosol"/>
    <property type="evidence" value="ECO:0007669"/>
    <property type="project" value="TreeGrafter"/>
</dbReference>
<dbReference type="PROSITE" id="PS51278">
    <property type="entry name" value="GATASE_TYPE_2"/>
    <property type="match status" value="1"/>
</dbReference>
<dbReference type="SUPFAM" id="SSF52402">
    <property type="entry name" value="Adenine nucleotide alpha hydrolases-like"/>
    <property type="match status" value="1"/>
</dbReference>
<evidence type="ECO:0000259" key="9">
    <source>
        <dbReference type="PROSITE" id="PS51278"/>
    </source>
</evidence>